<sequence length="98" mass="11003">MGVEPGTLRPKKSRDSGHRAATTCSFVISSKFTNFTIHLIFSQLAGAQAHGPDRFADSVDHQQQHHDDSTGRYGSELRVFWLLKTSAFPHVNNEHQEK</sequence>
<accession>A0A4Y2FF69</accession>
<dbReference type="AlphaFoldDB" id="A0A4Y2FF69"/>
<evidence type="ECO:0000256" key="1">
    <source>
        <dbReference type="SAM" id="MobiDB-lite"/>
    </source>
</evidence>
<dbReference type="EMBL" id="BGPR01000901">
    <property type="protein sequence ID" value="GBM39567.1"/>
    <property type="molecule type" value="Genomic_DNA"/>
</dbReference>
<name>A0A4Y2FF69_ARAVE</name>
<dbReference type="Proteomes" id="UP000499080">
    <property type="component" value="Unassembled WGS sequence"/>
</dbReference>
<keyword evidence="3" id="KW-1185">Reference proteome</keyword>
<feature type="compositionally biased region" description="Basic and acidic residues" evidence="1">
    <location>
        <begin position="51"/>
        <end position="70"/>
    </location>
</feature>
<feature type="region of interest" description="Disordered" evidence="1">
    <location>
        <begin position="1"/>
        <end position="20"/>
    </location>
</feature>
<reference evidence="2 3" key="1">
    <citation type="journal article" date="2019" name="Sci. Rep.">
        <title>Orb-weaving spider Araneus ventricosus genome elucidates the spidroin gene catalogue.</title>
        <authorList>
            <person name="Kono N."/>
            <person name="Nakamura H."/>
            <person name="Ohtoshi R."/>
            <person name="Moran D.A.P."/>
            <person name="Shinohara A."/>
            <person name="Yoshida Y."/>
            <person name="Fujiwara M."/>
            <person name="Mori M."/>
            <person name="Tomita M."/>
            <person name="Arakawa K."/>
        </authorList>
    </citation>
    <scope>NUCLEOTIDE SEQUENCE [LARGE SCALE GENOMIC DNA]</scope>
</reference>
<evidence type="ECO:0000313" key="2">
    <source>
        <dbReference type="EMBL" id="GBM39567.1"/>
    </source>
</evidence>
<gene>
    <name evidence="2" type="ORF">AVEN_52921_1</name>
</gene>
<comment type="caution">
    <text evidence="2">The sequence shown here is derived from an EMBL/GenBank/DDBJ whole genome shotgun (WGS) entry which is preliminary data.</text>
</comment>
<evidence type="ECO:0000313" key="3">
    <source>
        <dbReference type="Proteomes" id="UP000499080"/>
    </source>
</evidence>
<protein>
    <submittedName>
        <fullName evidence="2">Uncharacterized protein</fullName>
    </submittedName>
</protein>
<proteinExistence type="predicted"/>
<feature type="region of interest" description="Disordered" evidence="1">
    <location>
        <begin position="51"/>
        <end position="71"/>
    </location>
</feature>
<organism evidence="2 3">
    <name type="scientific">Araneus ventricosus</name>
    <name type="common">Orbweaver spider</name>
    <name type="synonym">Epeira ventricosa</name>
    <dbReference type="NCBI Taxonomy" id="182803"/>
    <lineage>
        <taxon>Eukaryota</taxon>
        <taxon>Metazoa</taxon>
        <taxon>Ecdysozoa</taxon>
        <taxon>Arthropoda</taxon>
        <taxon>Chelicerata</taxon>
        <taxon>Arachnida</taxon>
        <taxon>Araneae</taxon>
        <taxon>Araneomorphae</taxon>
        <taxon>Entelegynae</taxon>
        <taxon>Araneoidea</taxon>
        <taxon>Araneidae</taxon>
        <taxon>Araneus</taxon>
    </lineage>
</organism>